<accession>A0A545U388</accession>
<feature type="chain" id="PRO_5021963715" evidence="1">
    <location>
        <begin position="25"/>
        <end position="449"/>
    </location>
</feature>
<dbReference type="Gene3D" id="3.30.830.10">
    <property type="entry name" value="Metalloenzyme, LuxS/M16 peptidase-like"/>
    <property type="match status" value="2"/>
</dbReference>
<name>A0A545U388_9PROT</name>
<dbReference type="PANTHER" id="PTHR11851">
    <property type="entry name" value="METALLOPROTEASE"/>
    <property type="match status" value="1"/>
</dbReference>
<dbReference type="OrthoDB" id="9811314at2"/>
<evidence type="ECO:0000256" key="1">
    <source>
        <dbReference type="SAM" id="SignalP"/>
    </source>
</evidence>
<protein>
    <submittedName>
        <fullName evidence="3">Insulinase family protein</fullName>
    </submittedName>
</protein>
<dbReference type="InterPro" id="IPR050361">
    <property type="entry name" value="MPP/UQCRC_Complex"/>
</dbReference>
<dbReference type="EMBL" id="VHSH01000001">
    <property type="protein sequence ID" value="TQV83940.1"/>
    <property type="molecule type" value="Genomic_DNA"/>
</dbReference>
<dbReference type="AlphaFoldDB" id="A0A545U388"/>
<feature type="domain" description="Peptidase M16 C-terminal" evidence="2">
    <location>
        <begin position="192"/>
        <end position="366"/>
    </location>
</feature>
<dbReference type="SUPFAM" id="SSF63411">
    <property type="entry name" value="LuxS/MPP-like metallohydrolase"/>
    <property type="match status" value="2"/>
</dbReference>
<organism evidence="3 4">
    <name type="scientific">Denitrobaculum tricleocarpae</name>
    <dbReference type="NCBI Taxonomy" id="2591009"/>
    <lineage>
        <taxon>Bacteria</taxon>
        <taxon>Pseudomonadati</taxon>
        <taxon>Pseudomonadota</taxon>
        <taxon>Alphaproteobacteria</taxon>
        <taxon>Rhodospirillales</taxon>
        <taxon>Rhodospirillaceae</taxon>
        <taxon>Denitrobaculum</taxon>
    </lineage>
</organism>
<feature type="signal peptide" evidence="1">
    <location>
        <begin position="1"/>
        <end position="24"/>
    </location>
</feature>
<dbReference type="PANTHER" id="PTHR11851:SF224">
    <property type="entry name" value="PROCESSING PROTEASE"/>
    <property type="match status" value="1"/>
</dbReference>
<keyword evidence="4" id="KW-1185">Reference proteome</keyword>
<dbReference type="GO" id="GO:0046872">
    <property type="term" value="F:metal ion binding"/>
    <property type="evidence" value="ECO:0007669"/>
    <property type="project" value="InterPro"/>
</dbReference>
<dbReference type="Proteomes" id="UP000315252">
    <property type="component" value="Unassembled WGS sequence"/>
</dbReference>
<proteinExistence type="predicted"/>
<evidence type="ECO:0000313" key="4">
    <source>
        <dbReference type="Proteomes" id="UP000315252"/>
    </source>
</evidence>
<sequence>MEKTLSGLAAGFALVLAAAAPVSAAVEIERVVSPGGIEAWLVQDHRNPIIAMEFSFKGGAALDPADKAGLSTMTAALIDEGAGELDSQGFRGLMDENSIGLSFNAGRDEFSGSLRTLAETKDLAFNLARLALTSPRFDEEAVARIRSQIMVGLEREKESPDAIAGKALRTLFFDDHPYGRSSGGTVETVPAITVGDMRALVRERFSLDRLKIAVIGSVTPEELATLLDRTFGELPATSDLPVVPDVAVAGTGDVIVVDKNLPQSVVTFGHQGVKRSDPDYYAAYVVNYILGGGGMSSRLYEEVREKRGLAYSVYSYLNPLDHAALLVGGVATQNARVSESLEIIKAEWKRMAEEGPSAQDLADAKTFLTGSFPLRLSGSDRIAGMMLGMQIQGLGIDYLERRNSYIEAVTLEQAQRVAAELFKPEALTVVVVGRPENVTATRAAPDGSS</sequence>
<dbReference type="InterPro" id="IPR007863">
    <property type="entry name" value="Peptidase_M16_C"/>
</dbReference>
<keyword evidence="1" id="KW-0732">Signal</keyword>
<evidence type="ECO:0000313" key="3">
    <source>
        <dbReference type="EMBL" id="TQV83940.1"/>
    </source>
</evidence>
<comment type="caution">
    <text evidence="3">The sequence shown here is derived from an EMBL/GenBank/DDBJ whole genome shotgun (WGS) entry which is preliminary data.</text>
</comment>
<reference evidence="3 4" key="1">
    <citation type="submission" date="2019-06" db="EMBL/GenBank/DDBJ databases">
        <title>Whole genome sequence for Rhodospirillaceae sp. R148.</title>
        <authorList>
            <person name="Wang G."/>
        </authorList>
    </citation>
    <scope>NUCLEOTIDE SEQUENCE [LARGE SCALE GENOMIC DNA]</scope>
    <source>
        <strain evidence="3 4">R148</strain>
    </source>
</reference>
<evidence type="ECO:0000259" key="2">
    <source>
        <dbReference type="Pfam" id="PF05193"/>
    </source>
</evidence>
<dbReference type="Pfam" id="PF05193">
    <property type="entry name" value="Peptidase_M16_C"/>
    <property type="match status" value="1"/>
</dbReference>
<gene>
    <name evidence="3" type="ORF">FKG95_02235</name>
</gene>
<dbReference type="InterPro" id="IPR011249">
    <property type="entry name" value="Metalloenz_LuxS/M16"/>
</dbReference>